<feature type="domain" description="Glycoside hydrolase family 2 catalytic" evidence="5">
    <location>
        <begin position="338"/>
        <end position="470"/>
    </location>
</feature>
<dbReference type="EMBL" id="CADCVM010000483">
    <property type="protein sequence ID" value="CAA9531530.1"/>
    <property type="molecule type" value="Genomic_DNA"/>
</dbReference>
<dbReference type="InterPro" id="IPR006103">
    <property type="entry name" value="Glyco_hydro_2_cat"/>
</dbReference>
<dbReference type="Pfam" id="PF00703">
    <property type="entry name" value="Glyco_hydro_2"/>
    <property type="match status" value="1"/>
</dbReference>
<proteinExistence type="inferred from homology"/>
<evidence type="ECO:0000313" key="7">
    <source>
        <dbReference type="EMBL" id="CAA9531530.1"/>
    </source>
</evidence>
<feature type="domain" description="Glycosyl hydrolases family 2 sugar binding" evidence="6">
    <location>
        <begin position="21"/>
        <end position="146"/>
    </location>
</feature>
<dbReference type="InterPro" id="IPR008979">
    <property type="entry name" value="Galactose-bd-like_sf"/>
</dbReference>
<keyword evidence="3 7" id="KW-0326">Glycosidase</keyword>
<dbReference type="EC" id="3.2.1.23" evidence="7"/>
<dbReference type="InterPro" id="IPR051913">
    <property type="entry name" value="GH2_Domain-Containing"/>
</dbReference>
<sequence>MSTVPRPEYPRPQFRREAWTNLNGEWRFAFDDGDVGRAEGWQNATAAGLEGSLFDRAITVPFCYQSKLSGIGETDFHDVVWYARTFGHSPGDDDERLLLHFGAVDYRATVWVNGAHVASHEGGHTPFSADVTFALREGENVLVVRAEDPSRDATIPRGKQYWKEESEGIFYTRTTGIWQTVWLEPVNRRRVGSLRLTPDVDEASVEVEAGVEGFEPGMTLRLVVLFDGDEVLDDRVTVTSPVVRRRLPLIRAGEAPDTPHLSRWPGANLWSPEEPNLYDLRLELLDAYGDTLDVVESYFGVRKVETRGGRVYLNNRPLYQRLILDQGYFPGGILTAPTDDDLRRDVELAKEMGFNGARKHQKVEDPRWLYWADTLGFLAWGEMANSYQYSDDSVRRITSEWQEAVRRDFNHPSIVAWVPMNESWGVPSLATEPAQREHLLALYHLTRSLDGTRPVVSNDGWEHALTDLCNIHDYRD</sequence>
<dbReference type="GO" id="GO:0004565">
    <property type="term" value="F:beta-galactosidase activity"/>
    <property type="evidence" value="ECO:0007669"/>
    <property type="project" value="UniProtKB-EC"/>
</dbReference>
<dbReference type="InterPro" id="IPR006104">
    <property type="entry name" value="Glyco_hydro_2_N"/>
</dbReference>
<protein>
    <submittedName>
        <fullName evidence="7">GH2</fullName>
        <ecNumber evidence="7">3.2.1.23</ecNumber>
    </submittedName>
</protein>
<evidence type="ECO:0000256" key="3">
    <source>
        <dbReference type="ARBA" id="ARBA00023295"/>
    </source>
</evidence>
<evidence type="ECO:0000259" key="5">
    <source>
        <dbReference type="Pfam" id="PF02836"/>
    </source>
</evidence>
<dbReference type="AlphaFoldDB" id="A0A6J4TU08"/>
<dbReference type="Gene3D" id="2.60.40.10">
    <property type="entry name" value="Immunoglobulins"/>
    <property type="match status" value="1"/>
</dbReference>
<dbReference type="InterPro" id="IPR036156">
    <property type="entry name" value="Beta-gal/glucu_dom_sf"/>
</dbReference>
<dbReference type="Pfam" id="PF02836">
    <property type="entry name" value="Glyco_hydro_2_C"/>
    <property type="match status" value="1"/>
</dbReference>
<dbReference type="InterPro" id="IPR017853">
    <property type="entry name" value="GH"/>
</dbReference>
<accession>A0A6J4TU08</accession>
<feature type="domain" description="Glycoside hydrolase family 2 immunoglobulin-like beta-sandwich" evidence="4">
    <location>
        <begin position="193"/>
        <end position="302"/>
    </location>
</feature>
<dbReference type="Gene3D" id="2.60.120.260">
    <property type="entry name" value="Galactose-binding domain-like"/>
    <property type="match status" value="1"/>
</dbReference>
<evidence type="ECO:0000259" key="6">
    <source>
        <dbReference type="Pfam" id="PF02837"/>
    </source>
</evidence>
<dbReference type="PANTHER" id="PTHR42732:SF3">
    <property type="entry name" value="HYDROLASE"/>
    <property type="match status" value="1"/>
</dbReference>
<evidence type="ECO:0000259" key="4">
    <source>
        <dbReference type="Pfam" id="PF00703"/>
    </source>
</evidence>
<comment type="similarity">
    <text evidence="1">Belongs to the glycosyl hydrolase 2 family.</text>
</comment>
<evidence type="ECO:0000256" key="1">
    <source>
        <dbReference type="ARBA" id="ARBA00007401"/>
    </source>
</evidence>
<dbReference type="GO" id="GO:0005975">
    <property type="term" value="P:carbohydrate metabolic process"/>
    <property type="evidence" value="ECO:0007669"/>
    <property type="project" value="InterPro"/>
</dbReference>
<reference evidence="7" key="1">
    <citation type="submission" date="2020-02" db="EMBL/GenBank/DDBJ databases">
        <authorList>
            <person name="Meier V. D."/>
        </authorList>
    </citation>
    <scope>NUCLEOTIDE SEQUENCE</scope>
    <source>
        <strain evidence="7">AVDCRST_MAG05</strain>
    </source>
</reference>
<dbReference type="SUPFAM" id="SSF49785">
    <property type="entry name" value="Galactose-binding domain-like"/>
    <property type="match status" value="1"/>
</dbReference>
<gene>
    <name evidence="7" type="ORF">AVDCRST_MAG05-4472</name>
</gene>
<dbReference type="SUPFAM" id="SSF49303">
    <property type="entry name" value="beta-Galactosidase/glucuronidase domain"/>
    <property type="match status" value="1"/>
</dbReference>
<dbReference type="Pfam" id="PF02837">
    <property type="entry name" value="Glyco_hydro_2_N"/>
    <property type="match status" value="1"/>
</dbReference>
<evidence type="ECO:0000256" key="2">
    <source>
        <dbReference type="ARBA" id="ARBA00022801"/>
    </source>
</evidence>
<dbReference type="PANTHER" id="PTHR42732">
    <property type="entry name" value="BETA-GALACTOSIDASE"/>
    <property type="match status" value="1"/>
</dbReference>
<feature type="non-terminal residue" evidence="7">
    <location>
        <position position="476"/>
    </location>
</feature>
<dbReference type="Gene3D" id="3.20.20.80">
    <property type="entry name" value="Glycosidases"/>
    <property type="match status" value="1"/>
</dbReference>
<dbReference type="SUPFAM" id="SSF51445">
    <property type="entry name" value="(Trans)glycosidases"/>
    <property type="match status" value="1"/>
</dbReference>
<dbReference type="InterPro" id="IPR013783">
    <property type="entry name" value="Ig-like_fold"/>
</dbReference>
<organism evidence="7">
    <name type="scientific">uncultured Rubrobacteraceae bacterium</name>
    <dbReference type="NCBI Taxonomy" id="349277"/>
    <lineage>
        <taxon>Bacteria</taxon>
        <taxon>Bacillati</taxon>
        <taxon>Actinomycetota</taxon>
        <taxon>Rubrobacteria</taxon>
        <taxon>Rubrobacterales</taxon>
        <taxon>Rubrobacteraceae</taxon>
        <taxon>environmental samples</taxon>
    </lineage>
</organism>
<keyword evidence="2 7" id="KW-0378">Hydrolase</keyword>
<name>A0A6J4TU08_9ACTN</name>
<dbReference type="InterPro" id="IPR006102">
    <property type="entry name" value="Ig-like_GH2"/>
</dbReference>